<dbReference type="GO" id="GO:0009898">
    <property type="term" value="C:cytoplasmic side of plasma membrane"/>
    <property type="evidence" value="ECO:0007669"/>
    <property type="project" value="UniProtKB-UniRule"/>
</dbReference>
<evidence type="ECO:0000313" key="8">
    <source>
        <dbReference type="EMBL" id="KFE34505.1"/>
    </source>
</evidence>
<keyword evidence="1 5" id="KW-1003">Cell membrane</keyword>
<dbReference type="PANTHER" id="PTHR32432:SF4">
    <property type="entry name" value="CELL DIVISION PROTEIN FTSA"/>
    <property type="match status" value="1"/>
</dbReference>
<gene>
    <name evidence="5" type="primary">ftsA</name>
    <name evidence="8" type="ORF">DW2_13170</name>
</gene>
<comment type="similarity">
    <text evidence="5 6">Belongs to the FtsA/MreB family.</text>
</comment>
<dbReference type="CDD" id="cd24048">
    <property type="entry name" value="ASKHA_NBD_FtsA"/>
    <property type="match status" value="1"/>
</dbReference>
<dbReference type="HAMAP" id="MF_02033">
    <property type="entry name" value="FtsA"/>
    <property type="match status" value="1"/>
</dbReference>
<dbReference type="InterPro" id="IPR020823">
    <property type="entry name" value="Cell_div_FtsA"/>
</dbReference>
<evidence type="ECO:0000256" key="3">
    <source>
        <dbReference type="ARBA" id="ARBA00023136"/>
    </source>
</evidence>
<dbReference type="EMBL" id="AQRC01000010">
    <property type="protein sequence ID" value="KFE34505.1"/>
    <property type="molecule type" value="Genomic_DNA"/>
</dbReference>
<dbReference type="InterPro" id="IPR003494">
    <property type="entry name" value="SHS2_FtsA"/>
</dbReference>
<evidence type="ECO:0000256" key="4">
    <source>
        <dbReference type="ARBA" id="ARBA00023306"/>
    </source>
</evidence>
<keyword evidence="3 5" id="KW-0472">Membrane</keyword>
<dbReference type="Pfam" id="PF14450">
    <property type="entry name" value="FtsA"/>
    <property type="match status" value="1"/>
</dbReference>
<comment type="subcellular location">
    <subcellularLocation>
        <location evidence="5">Cell membrane</location>
        <topology evidence="5">Peripheral membrane protein</topology>
        <orientation evidence="5">Cytoplasmic side</orientation>
    </subcellularLocation>
    <text evidence="5">Localizes to the Z ring in an FtsZ-dependent manner. Targeted to the membrane through a conserved C-terminal amphipathic helix.</text>
</comment>
<reference evidence="9" key="1">
    <citation type="submission" date="2013-04" db="EMBL/GenBank/DDBJ databases">
        <title>Thioclava sp. 13D2W-2 Genome Sequencing.</title>
        <authorList>
            <person name="Lai Q."/>
            <person name="Li G."/>
            <person name="Shao Z."/>
        </authorList>
    </citation>
    <scope>NUCLEOTIDE SEQUENCE [LARGE SCALE GENOMIC DNA]</scope>
    <source>
        <strain evidence="9">13D2W-2</strain>
    </source>
</reference>
<dbReference type="PATRIC" id="fig|1317124.6.peg.2667"/>
<dbReference type="InterPro" id="IPR043129">
    <property type="entry name" value="ATPase_NBD"/>
</dbReference>
<dbReference type="eggNOG" id="COG0849">
    <property type="taxonomic scope" value="Bacteria"/>
</dbReference>
<evidence type="ECO:0000256" key="5">
    <source>
        <dbReference type="HAMAP-Rule" id="MF_02033"/>
    </source>
</evidence>
<dbReference type="GO" id="GO:0032153">
    <property type="term" value="C:cell division site"/>
    <property type="evidence" value="ECO:0007669"/>
    <property type="project" value="UniProtKB-UniRule"/>
</dbReference>
<accession>A0A085TUV8</accession>
<dbReference type="InterPro" id="IPR050696">
    <property type="entry name" value="FtsA/MreB"/>
</dbReference>
<dbReference type="OrthoDB" id="9810567at2"/>
<feature type="domain" description="SHS2" evidence="7">
    <location>
        <begin position="24"/>
        <end position="222"/>
    </location>
</feature>
<organism evidence="8 9">
    <name type="scientific">Thioclava atlantica</name>
    <dbReference type="NCBI Taxonomy" id="1317124"/>
    <lineage>
        <taxon>Bacteria</taxon>
        <taxon>Pseudomonadati</taxon>
        <taxon>Pseudomonadota</taxon>
        <taxon>Alphaproteobacteria</taxon>
        <taxon>Rhodobacterales</taxon>
        <taxon>Paracoccaceae</taxon>
        <taxon>Thioclava</taxon>
    </lineage>
</organism>
<keyword evidence="2 5" id="KW-0132">Cell division</keyword>
<dbReference type="Pfam" id="PF02491">
    <property type="entry name" value="SHS2_FTSA"/>
    <property type="match status" value="1"/>
</dbReference>
<evidence type="ECO:0000256" key="6">
    <source>
        <dbReference type="PIRNR" id="PIRNR003101"/>
    </source>
</evidence>
<dbReference type="AlphaFoldDB" id="A0A085TUV8"/>
<sequence length="441" mass="47476">MTDLYESQRAMRNMRKAAMQRGVIALLDIGTSKIACLVLRFDSPNGTEGEGSLAGHASVRVIGAATTRSRGVRFGEIDAMAETERAIRTAVQAAQKMANTRVDHVIACFAGAQPRSYGLAGEIDVQGEQVSEADVGRVLAACDVPPIGTGREVLHAQPVNFALDHRSGLSDPRGHAGHRLAVDMHLLTVEETAIQNLIYCIRRCDLELAGIASSAYLSGISSLVEDEQELGAACIDMGGGATGVSIFMKKHMIYADAVRLGGDHVTRDIAAGLQVPMAVAERIKTFHGGLVATGMDDREMIELGGDSGDWEKDRRQISRAELIGIMRPRVEEILEDVRAILDGAGFEHLPSRQIVLTGGASQIPGLDGLAARILGQNVRLGRPMRVQGLPQAATGSGFSSVVGLALFAAHPQDEWWDFEMPPETLGGRSLRRAIRWFRDNW</sequence>
<reference evidence="8 9" key="2">
    <citation type="journal article" date="2015" name="Antonie Van Leeuwenhoek">
        <title>Thioclava indica sp. nov., isolated from surface seawater of the Indian Ocean.</title>
        <authorList>
            <person name="Liu Y."/>
            <person name="Lai Q."/>
            <person name="Du J."/>
            <person name="Xu H."/>
            <person name="Jiang L."/>
            <person name="Shao Z."/>
        </authorList>
    </citation>
    <scope>NUCLEOTIDE SEQUENCE [LARGE SCALE GENOMIC DNA]</scope>
    <source>
        <strain evidence="8 9">13D2W-2</strain>
    </source>
</reference>
<evidence type="ECO:0000256" key="1">
    <source>
        <dbReference type="ARBA" id="ARBA00022475"/>
    </source>
</evidence>
<evidence type="ECO:0000256" key="2">
    <source>
        <dbReference type="ARBA" id="ARBA00022618"/>
    </source>
</evidence>
<dbReference type="RefSeq" id="WP_038147317.1">
    <property type="nucleotide sequence ID" value="NZ_AQRC01000010.1"/>
</dbReference>
<dbReference type="Gene3D" id="3.30.420.40">
    <property type="match status" value="1"/>
</dbReference>
<evidence type="ECO:0000313" key="9">
    <source>
        <dbReference type="Proteomes" id="UP000028607"/>
    </source>
</evidence>
<keyword evidence="4 5" id="KW-0131">Cell cycle</keyword>
<dbReference type="STRING" id="1317124.DW2_13170"/>
<dbReference type="PANTHER" id="PTHR32432">
    <property type="entry name" value="CELL DIVISION PROTEIN FTSA-RELATED"/>
    <property type="match status" value="1"/>
</dbReference>
<dbReference type="GO" id="GO:0043093">
    <property type="term" value="P:FtsZ-dependent cytokinesis"/>
    <property type="evidence" value="ECO:0007669"/>
    <property type="project" value="UniProtKB-UniRule"/>
</dbReference>
<dbReference type="Proteomes" id="UP000028607">
    <property type="component" value="Unassembled WGS sequence"/>
</dbReference>
<name>A0A085TUV8_9RHOB</name>
<keyword evidence="9" id="KW-1185">Reference proteome</keyword>
<comment type="function">
    <text evidence="5 6">Cell division protein that is involved in the assembly of the Z ring. May serve as a membrane anchor for the Z ring.</text>
</comment>
<dbReference type="PIRSF" id="PIRSF003101">
    <property type="entry name" value="FtsA"/>
    <property type="match status" value="1"/>
</dbReference>
<dbReference type="SUPFAM" id="SSF53067">
    <property type="entry name" value="Actin-like ATPase domain"/>
    <property type="match status" value="2"/>
</dbReference>
<evidence type="ECO:0000259" key="7">
    <source>
        <dbReference type="SMART" id="SM00842"/>
    </source>
</evidence>
<proteinExistence type="inferred from homology"/>
<dbReference type="SMART" id="SM00842">
    <property type="entry name" value="FtsA"/>
    <property type="match status" value="1"/>
</dbReference>
<comment type="caution">
    <text evidence="8">The sequence shown here is derived from an EMBL/GenBank/DDBJ whole genome shotgun (WGS) entry which is preliminary data.</text>
</comment>
<protein>
    <recommendedName>
        <fullName evidence="5 6">Cell division protein FtsA</fullName>
    </recommendedName>
</protein>
<dbReference type="NCBIfam" id="TIGR01174">
    <property type="entry name" value="ftsA"/>
    <property type="match status" value="1"/>
</dbReference>
<comment type="subunit">
    <text evidence="5">Self-interacts. Interacts with FtsZ.</text>
</comment>